<dbReference type="RefSeq" id="WP_119765175.1">
    <property type="nucleotide sequence ID" value="NZ_QYUJ01000014.1"/>
</dbReference>
<feature type="domain" description="Abortive phage infection protein C-terminal" evidence="1">
    <location>
        <begin position="254"/>
        <end position="404"/>
    </location>
</feature>
<protein>
    <recommendedName>
        <fullName evidence="1">Abortive phage infection protein C-terminal domain-containing protein</fullName>
    </recommendedName>
</protein>
<evidence type="ECO:0000313" key="3">
    <source>
        <dbReference type="Proteomes" id="UP000286287"/>
    </source>
</evidence>
<organism evidence="2 3">
    <name type="scientific">Deinococcus cavernae</name>
    <dbReference type="NCBI Taxonomy" id="2320857"/>
    <lineage>
        <taxon>Bacteria</taxon>
        <taxon>Thermotogati</taxon>
        <taxon>Deinococcota</taxon>
        <taxon>Deinococci</taxon>
        <taxon>Deinococcales</taxon>
        <taxon>Deinococcaceae</taxon>
        <taxon>Deinococcus</taxon>
    </lineage>
</organism>
<evidence type="ECO:0000313" key="2">
    <source>
        <dbReference type="EMBL" id="RJF72741.1"/>
    </source>
</evidence>
<dbReference type="InterPro" id="IPR018891">
    <property type="entry name" value="AIPR_C"/>
</dbReference>
<evidence type="ECO:0000259" key="1">
    <source>
        <dbReference type="Pfam" id="PF10592"/>
    </source>
</evidence>
<dbReference type="OrthoDB" id="475927at2"/>
<comment type="caution">
    <text evidence="2">The sequence shown here is derived from an EMBL/GenBank/DDBJ whole genome shotgun (WGS) entry which is preliminary data.</text>
</comment>
<dbReference type="Pfam" id="PF10592">
    <property type="entry name" value="AIPR"/>
    <property type="match status" value="1"/>
</dbReference>
<dbReference type="AlphaFoldDB" id="A0A418V9E8"/>
<sequence length="596" mass="67261">MTGPFIRPANLRVKPLRDNERARVEAALSKRFLTTGLVPEIVDQPGKKPKTEDEKRKNRLSKALSAYTVSHLCQVPEHDGIASLVDGEEDNGIDAIHLTGDTVYLVQAKYKRGEPDRDEDIHPFVQGVRDLLDGNYENFEENRLFQARKDDIEEAISAPGTKVVLVFVHMGEVIKDHALRVLEDFCREEEVSFLDINGQLIHAALLADENPKEIKAKLTLRFHRATDTTPKVAFGLISAQQLAALYHEHGALLFDQNIRSFLGRNTLNKEIEASLRSTPELFAHYNNGITMICRQLRVPRTKNRPFGQYLARGLSIVNGAQTVGSIAQAIPNGDPNPPEAYVMVTIIETQGAGDTFAVDVTRTRNTQNPIPREAFAAQDIVNEHLRQKLAMQEIKYVYKPGQERGDAHCVLEDVAHALAMFSPEPTDALTKDIGDILNVRSPAYRRLFGSLLEDLQENRSEPERVYRKVQVYQQVERTLIEYRQATLPKSRERLFYSLMRPLTRYWIARRSRVVQNSMALVLSAAEVGDVSRNIEALAPQVLAATLAYAAEHNRGIQAISNSASDCRAIFDNLEKTWRDQQRQAHALHRSLEDQKL</sequence>
<dbReference type="EMBL" id="QYUJ01000014">
    <property type="protein sequence ID" value="RJF72741.1"/>
    <property type="molecule type" value="Genomic_DNA"/>
</dbReference>
<dbReference type="Proteomes" id="UP000286287">
    <property type="component" value="Unassembled WGS sequence"/>
</dbReference>
<name>A0A418V9E8_9DEIO</name>
<proteinExistence type="predicted"/>
<gene>
    <name evidence="2" type="ORF">D3875_15525</name>
</gene>
<keyword evidence="3" id="KW-1185">Reference proteome</keyword>
<accession>A0A418V9E8</accession>
<reference evidence="2 3" key="1">
    <citation type="submission" date="2018-09" db="EMBL/GenBank/DDBJ databases">
        <authorList>
            <person name="Zhu H."/>
        </authorList>
    </citation>
    <scope>NUCLEOTIDE SEQUENCE [LARGE SCALE GENOMIC DNA]</scope>
    <source>
        <strain evidence="2 3">K2S05-167</strain>
    </source>
</reference>